<evidence type="ECO:0000256" key="5">
    <source>
        <dbReference type="ARBA" id="ARBA00023154"/>
    </source>
</evidence>
<reference evidence="10" key="1">
    <citation type="submission" date="2022-06" db="EMBL/GenBank/DDBJ databases">
        <title>Gracilimonas sp. CAU 1638 isolated from sea sediment.</title>
        <authorList>
            <person name="Kim W."/>
        </authorList>
    </citation>
    <scope>NUCLEOTIDE SEQUENCE</scope>
    <source>
        <strain evidence="10">CAU 1638</strain>
    </source>
</reference>
<dbReference type="PANTHER" id="PTHR31689:SF0">
    <property type="entry name" value="DIAMINOPIMELATE EPIMERASE"/>
    <property type="match status" value="1"/>
</dbReference>
<evidence type="ECO:0000313" key="11">
    <source>
        <dbReference type="Proteomes" id="UP001139125"/>
    </source>
</evidence>
<dbReference type="EMBL" id="JANDBC010000001">
    <property type="protein sequence ID" value="MCP9290194.1"/>
    <property type="molecule type" value="Genomic_DNA"/>
</dbReference>
<dbReference type="GO" id="GO:0005829">
    <property type="term" value="C:cytosol"/>
    <property type="evidence" value="ECO:0007669"/>
    <property type="project" value="TreeGrafter"/>
</dbReference>
<keyword evidence="11" id="KW-1185">Reference proteome</keyword>
<comment type="subunit">
    <text evidence="8">Homodimer.</text>
</comment>
<feature type="active site" description="Proton acceptor" evidence="8">
    <location>
        <position position="209"/>
    </location>
</feature>
<gene>
    <name evidence="8 10" type="primary">dapF</name>
    <name evidence="10" type="ORF">NM125_01215</name>
</gene>
<protein>
    <recommendedName>
        <fullName evidence="3 8">Diaminopimelate epimerase</fullName>
        <shortName evidence="8">DAP epimerase</shortName>
        <ecNumber evidence="3 8">5.1.1.7</ecNumber>
    </recommendedName>
    <alternativeName>
        <fullName evidence="8">PLP-independent amino acid racemase</fullName>
    </alternativeName>
</protein>
<feature type="binding site" evidence="8">
    <location>
        <position position="69"/>
    </location>
    <ligand>
        <name>substrate</name>
    </ligand>
</feature>
<dbReference type="InterPro" id="IPR018510">
    <property type="entry name" value="DAP_epimerase_AS"/>
</dbReference>
<comment type="function">
    <text evidence="8">Catalyzes the stereoinversion of LL-2,6-diaminopimelate (L,L-DAP) to meso-diaminopimelate (meso-DAP), a precursor of L-lysine and an essential component of the bacterial peptidoglycan.</text>
</comment>
<dbReference type="SUPFAM" id="SSF54506">
    <property type="entry name" value="Diaminopimelate epimerase-like"/>
    <property type="match status" value="2"/>
</dbReference>
<dbReference type="HAMAP" id="MF_00197">
    <property type="entry name" value="DAP_epimerase"/>
    <property type="match status" value="1"/>
</dbReference>
<dbReference type="GO" id="GO:0009089">
    <property type="term" value="P:lysine biosynthetic process via diaminopimelate"/>
    <property type="evidence" value="ECO:0007669"/>
    <property type="project" value="UniProtKB-UniRule"/>
</dbReference>
<dbReference type="PROSITE" id="PS01326">
    <property type="entry name" value="DAP_EPIMERASE"/>
    <property type="match status" value="1"/>
</dbReference>
<feature type="binding site" evidence="8">
    <location>
        <begin position="199"/>
        <end position="200"/>
    </location>
    <ligand>
        <name>substrate</name>
    </ligand>
</feature>
<name>A0A9X2L0U4_9BACT</name>
<dbReference type="Pfam" id="PF01678">
    <property type="entry name" value="DAP_epimerase"/>
    <property type="match status" value="2"/>
</dbReference>
<evidence type="ECO:0000256" key="1">
    <source>
        <dbReference type="ARBA" id="ARBA00005196"/>
    </source>
</evidence>
<dbReference type="NCBIfam" id="TIGR00652">
    <property type="entry name" value="DapF"/>
    <property type="match status" value="1"/>
</dbReference>
<comment type="subcellular location">
    <subcellularLocation>
        <location evidence="8">Cytoplasm</location>
    </subcellularLocation>
</comment>
<evidence type="ECO:0000256" key="4">
    <source>
        <dbReference type="ARBA" id="ARBA00022605"/>
    </source>
</evidence>
<keyword evidence="5 8" id="KW-0457">Lysine biosynthesis</keyword>
<feature type="active site" evidence="9">
    <location>
        <position position="78"/>
    </location>
</feature>
<dbReference type="Gene3D" id="3.10.310.10">
    <property type="entry name" value="Diaminopimelate Epimerase, Chain A, domain 1"/>
    <property type="match status" value="2"/>
</dbReference>
<comment type="similarity">
    <text evidence="2 8">Belongs to the diaminopimelate epimerase family.</text>
</comment>
<evidence type="ECO:0000256" key="7">
    <source>
        <dbReference type="ARBA" id="ARBA00051712"/>
    </source>
</evidence>
<dbReference type="InterPro" id="IPR001653">
    <property type="entry name" value="DAP_epimerase_DapF"/>
</dbReference>
<dbReference type="EC" id="5.1.1.7" evidence="3 8"/>
<comment type="caution">
    <text evidence="8">Lacks conserved residue(s) required for the propagation of feature annotation.</text>
</comment>
<evidence type="ECO:0000313" key="10">
    <source>
        <dbReference type="EMBL" id="MCP9290194.1"/>
    </source>
</evidence>
<feature type="site" description="Could be important to modulate the pK values of the two catalytic cysteine residues" evidence="8">
    <location>
        <position position="199"/>
    </location>
</feature>
<dbReference type="AlphaFoldDB" id="A0A9X2L0U4"/>
<feature type="binding site" evidence="8">
    <location>
        <begin position="79"/>
        <end position="80"/>
    </location>
    <ligand>
        <name>substrate</name>
    </ligand>
</feature>
<evidence type="ECO:0000256" key="8">
    <source>
        <dbReference type="HAMAP-Rule" id="MF_00197"/>
    </source>
</evidence>
<comment type="caution">
    <text evidence="10">The sequence shown here is derived from an EMBL/GenBank/DDBJ whole genome shotgun (WGS) entry which is preliminary data.</text>
</comment>
<accession>A0A9X2L0U4</accession>
<comment type="catalytic activity">
    <reaction evidence="7 8">
        <text>(2S,6S)-2,6-diaminopimelate = meso-2,6-diaminopimelate</text>
        <dbReference type="Rhea" id="RHEA:15393"/>
        <dbReference type="ChEBI" id="CHEBI:57609"/>
        <dbReference type="ChEBI" id="CHEBI:57791"/>
        <dbReference type="EC" id="5.1.1.7"/>
    </reaction>
</comment>
<dbReference type="RefSeq" id="WP_255132049.1">
    <property type="nucleotide sequence ID" value="NZ_JANDBC010000001.1"/>
</dbReference>
<dbReference type="Proteomes" id="UP001139125">
    <property type="component" value="Unassembled WGS sequence"/>
</dbReference>
<keyword evidence="6 8" id="KW-0413">Isomerase</keyword>
<evidence type="ECO:0000256" key="6">
    <source>
        <dbReference type="ARBA" id="ARBA00023235"/>
    </source>
</evidence>
<feature type="binding site" evidence="8">
    <location>
        <position position="14"/>
    </location>
    <ligand>
        <name>substrate</name>
    </ligand>
</feature>
<keyword evidence="4 8" id="KW-0028">Amino-acid biosynthesis</keyword>
<proteinExistence type="inferred from homology"/>
<dbReference type="PANTHER" id="PTHR31689">
    <property type="entry name" value="DIAMINOPIMELATE EPIMERASE, CHLOROPLASTIC"/>
    <property type="match status" value="1"/>
</dbReference>
<comment type="pathway">
    <text evidence="1 8">Amino-acid biosynthesis; L-lysine biosynthesis via DAP pathway; DL-2,6-diaminopimelate from LL-2,6-diaminopimelate: step 1/1.</text>
</comment>
<dbReference type="GO" id="GO:0008837">
    <property type="term" value="F:diaminopimelate epimerase activity"/>
    <property type="evidence" value="ECO:0007669"/>
    <property type="project" value="UniProtKB-UniRule"/>
</dbReference>
<evidence type="ECO:0000256" key="3">
    <source>
        <dbReference type="ARBA" id="ARBA00013080"/>
    </source>
</evidence>
<evidence type="ECO:0000256" key="2">
    <source>
        <dbReference type="ARBA" id="ARBA00010219"/>
    </source>
</evidence>
<organism evidence="10 11">
    <name type="scientific">Gracilimonas sediminicola</name>
    <dbReference type="NCBI Taxonomy" id="2952158"/>
    <lineage>
        <taxon>Bacteria</taxon>
        <taxon>Pseudomonadati</taxon>
        <taxon>Balneolota</taxon>
        <taxon>Balneolia</taxon>
        <taxon>Balneolales</taxon>
        <taxon>Balneolaceae</taxon>
        <taxon>Gracilimonas</taxon>
    </lineage>
</organism>
<evidence type="ECO:0000256" key="9">
    <source>
        <dbReference type="PROSITE-ProRule" id="PRU10125"/>
    </source>
</evidence>
<sequence>MKEITFHKMQGAGNDFVVIDNRKYGFALDEIIETTPKLCDRKFGIGGDGILVLQPAQKAEVDFTMIYRNADGSDAGMCGNGARCLVMFAFKNGFNASQTFNVHDNVYEAEVHADNSVSIHFPVHVQPERRTLNGYDLIKADAATEHLVTFIPQEKLEDEKELVSVGSELRYHPEVNPPGSNVNFVCAEDGENIRLQTYERGVEDLTLACGTGALASAIATHFHNQQQEKHATYTVKVKGGTLKASFDFNPDTTTYHQLILTGPAHFVFEGIYSL</sequence>
<keyword evidence="8" id="KW-0963">Cytoplasm</keyword>
<feature type="binding site" evidence="8">
    <location>
        <begin position="210"/>
        <end position="211"/>
    </location>
    <ligand>
        <name>substrate</name>
    </ligand>
</feature>
<feature type="binding site" evidence="8">
    <location>
        <position position="181"/>
    </location>
    <ligand>
        <name>substrate</name>
    </ligand>
</feature>
<feature type="site" description="Could be important to modulate the pK values of the two catalytic cysteine residues" evidence="8">
    <location>
        <position position="146"/>
    </location>
</feature>
<feature type="active site" description="Proton donor" evidence="8">
    <location>
        <position position="78"/>
    </location>
</feature>